<reference evidence="1" key="1">
    <citation type="submission" date="2013-07" db="EMBL/GenBank/DDBJ databases">
        <title>Sub-species coevolution in mutualistic symbiosis.</title>
        <authorList>
            <person name="Murfin K."/>
            <person name="Klassen J."/>
            <person name="Lee M."/>
            <person name="Forst S."/>
            <person name="Stock P."/>
            <person name="Goodrich-Blair H."/>
        </authorList>
    </citation>
    <scope>NUCLEOTIDE SEQUENCE [LARGE SCALE GENOMIC DNA]</scope>
    <source>
        <strain evidence="1">Intermedium</strain>
    </source>
</reference>
<proteinExistence type="predicted"/>
<accession>A0A077QCJ2</accession>
<dbReference type="HOGENOM" id="CLU_2978236_0_0_6"/>
<gene>
    <name evidence="1" type="ORF">XBI1_1120008</name>
</gene>
<comment type="caution">
    <text evidence="1">The sequence shown here is derived from an EMBL/GenBank/DDBJ whole genome shotgun (WGS) entry which is preliminary data.</text>
</comment>
<dbReference type="EMBL" id="CBTB010000016">
    <property type="protein sequence ID" value="CDH30860.1"/>
    <property type="molecule type" value="Genomic_DNA"/>
</dbReference>
<name>A0A077QCJ2_XENBV</name>
<sequence length="58" mass="6781">MKIWSCSQWLDVVINDVWLKLTFVVVIVTNQNMSEGTVKEMVVIFVIAAMLTERYFQL</sequence>
<dbReference type="Proteomes" id="UP000028480">
    <property type="component" value="Unassembled WGS sequence"/>
</dbReference>
<evidence type="ECO:0000313" key="1">
    <source>
        <dbReference type="EMBL" id="CDH30860.1"/>
    </source>
</evidence>
<protein>
    <submittedName>
        <fullName evidence="1">Uncharacterized protein</fullName>
    </submittedName>
</protein>
<dbReference type="AlphaFoldDB" id="A0A077QCJ2"/>
<organism evidence="1">
    <name type="scientific">Xenorhabdus bovienii str. Intermedium</name>
    <dbReference type="NCBI Taxonomy" id="1379677"/>
    <lineage>
        <taxon>Bacteria</taxon>
        <taxon>Pseudomonadati</taxon>
        <taxon>Pseudomonadota</taxon>
        <taxon>Gammaproteobacteria</taxon>
        <taxon>Enterobacterales</taxon>
        <taxon>Morganellaceae</taxon>
        <taxon>Xenorhabdus</taxon>
    </lineage>
</organism>